<evidence type="ECO:0000313" key="1">
    <source>
        <dbReference type="EMBL" id="CAB4643668.1"/>
    </source>
</evidence>
<accession>A0A6J6K4C2</accession>
<sequence length="163" mass="17923">MLQLDHGGKHQQRHKVHHLDERVECWASGVLEWIANRVADDSSLMGFRTLAAFVAIFDVLLGVVPCATCVGQEVGHELTSHDRGGKECTKCKVTNAETDDDGRKDCEKCRRGKFTKRCTGADVDHCTVIRTLGVVHDAGLLAELAANLFNNCSGRARHSADRK</sequence>
<gene>
    <name evidence="1" type="ORF">UFOPK2143_00861</name>
</gene>
<organism evidence="1">
    <name type="scientific">freshwater metagenome</name>
    <dbReference type="NCBI Taxonomy" id="449393"/>
    <lineage>
        <taxon>unclassified sequences</taxon>
        <taxon>metagenomes</taxon>
        <taxon>ecological metagenomes</taxon>
    </lineage>
</organism>
<reference evidence="1" key="1">
    <citation type="submission" date="2020-05" db="EMBL/GenBank/DDBJ databases">
        <authorList>
            <person name="Chiriac C."/>
            <person name="Salcher M."/>
            <person name="Ghai R."/>
            <person name="Kavagutti S V."/>
        </authorList>
    </citation>
    <scope>NUCLEOTIDE SEQUENCE</scope>
</reference>
<dbReference type="EMBL" id="CAEZVV010000044">
    <property type="protein sequence ID" value="CAB4643668.1"/>
    <property type="molecule type" value="Genomic_DNA"/>
</dbReference>
<protein>
    <submittedName>
        <fullName evidence="1">Unannotated protein</fullName>
    </submittedName>
</protein>
<dbReference type="AlphaFoldDB" id="A0A6J6K4C2"/>
<name>A0A6J6K4C2_9ZZZZ</name>
<proteinExistence type="predicted"/>